<reference evidence="1" key="1">
    <citation type="journal article" date="2018" name="Genome Biol. Evol.">
        <title>Genomics and development of Lentinus tigrinus, a white-rot wood-decaying mushroom with dimorphic fruiting bodies.</title>
        <authorList>
            <person name="Wu B."/>
            <person name="Xu Z."/>
            <person name="Knudson A."/>
            <person name="Carlson A."/>
            <person name="Chen N."/>
            <person name="Kovaka S."/>
            <person name="LaButti K."/>
            <person name="Lipzen A."/>
            <person name="Pennachio C."/>
            <person name="Riley R."/>
            <person name="Schakwitz W."/>
            <person name="Umezawa K."/>
            <person name="Ohm R.A."/>
            <person name="Grigoriev I.V."/>
            <person name="Nagy L.G."/>
            <person name="Gibbons J."/>
            <person name="Hibbett D."/>
        </authorList>
    </citation>
    <scope>NUCLEOTIDE SEQUENCE [LARGE SCALE GENOMIC DNA]</scope>
    <source>
        <strain evidence="1">ALCF2SS1-6</strain>
    </source>
</reference>
<protein>
    <recommendedName>
        <fullName evidence="3">F-box domain-containing protein</fullName>
    </recommendedName>
</protein>
<dbReference type="Proteomes" id="UP000313359">
    <property type="component" value="Unassembled WGS sequence"/>
</dbReference>
<keyword evidence="2" id="KW-1185">Reference proteome</keyword>
<evidence type="ECO:0000313" key="2">
    <source>
        <dbReference type="Proteomes" id="UP000313359"/>
    </source>
</evidence>
<name>A0A5C2RNV4_9APHY</name>
<dbReference type="EMBL" id="ML122332">
    <property type="protein sequence ID" value="RPD53004.1"/>
    <property type="molecule type" value="Genomic_DNA"/>
</dbReference>
<organism evidence="1 2">
    <name type="scientific">Lentinus tigrinus ALCF2SS1-6</name>
    <dbReference type="NCBI Taxonomy" id="1328759"/>
    <lineage>
        <taxon>Eukaryota</taxon>
        <taxon>Fungi</taxon>
        <taxon>Dikarya</taxon>
        <taxon>Basidiomycota</taxon>
        <taxon>Agaricomycotina</taxon>
        <taxon>Agaricomycetes</taxon>
        <taxon>Polyporales</taxon>
        <taxon>Polyporaceae</taxon>
        <taxon>Lentinus</taxon>
    </lineage>
</organism>
<dbReference type="STRING" id="1328759.A0A5C2RNV4"/>
<proteinExistence type="predicted"/>
<evidence type="ECO:0008006" key="3">
    <source>
        <dbReference type="Google" id="ProtNLM"/>
    </source>
</evidence>
<evidence type="ECO:0000313" key="1">
    <source>
        <dbReference type="EMBL" id="RPD53004.1"/>
    </source>
</evidence>
<accession>A0A5C2RNV4</accession>
<gene>
    <name evidence="1" type="ORF">L227DRAFT_617347</name>
</gene>
<dbReference type="OrthoDB" id="2747697at2759"/>
<dbReference type="AlphaFoldDB" id="A0A5C2RNV4"/>
<sequence length="358" mass="40295">MKLENLPADVLHLLVEHLFSVHDYRSLLLASPEVYAAVPKLSSRLLAILASRPASRGFHPFRLTVIALKGRLLADWTVEEPGRRDTLLSAIKRGQDAIFDLTLSLFPLTPHDLALIRQINRTVLSPTVRYLGSLPDMASARTMIGPTIIPRPFISLQKVLGYCVAAYWAYCELFYHTLAYKLRGRDLSTPEPLSVETRQEWIATFVYVEPNPPQRPACSCMLPHERALAEEMNKCRKMIHNSSCLILSLTMQRCILVLADEILSRLDVVLDHPAFEHLEWAELFAASGALRMLGVDLLKWLLATKEGLTCNEWSAEILATILDASAAGFDLQEWTTLEADLQRHTDHLNPDHVEDADT</sequence>